<accession>A0ABR1SDX5</accession>
<feature type="region of interest" description="Disordered" evidence="1">
    <location>
        <begin position="461"/>
        <end position="485"/>
    </location>
</feature>
<keyword evidence="3" id="KW-1185">Reference proteome</keyword>
<evidence type="ECO:0000313" key="2">
    <source>
        <dbReference type="EMBL" id="KAK8029488.1"/>
    </source>
</evidence>
<feature type="compositionally biased region" description="Basic and acidic residues" evidence="1">
    <location>
        <begin position="197"/>
        <end position="209"/>
    </location>
</feature>
<name>A0ABR1SDX5_9PEZI</name>
<reference evidence="2 3" key="1">
    <citation type="submission" date="2023-01" db="EMBL/GenBank/DDBJ databases">
        <title>Analysis of 21 Apiospora genomes using comparative genomics revels a genus with tremendous synthesis potential of carbohydrate active enzymes and secondary metabolites.</title>
        <authorList>
            <person name="Sorensen T."/>
        </authorList>
    </citation>
    <scope>NUCLEOTIDE SEQUENCE [LARGE SCALE GENOMIC DNA]</scope>
    <source>
        <strain evidence="2 3">CBS 33761</strain>
    </source>
</reference>
<sequence length="748" mass="84423">MDPVEQSKAANTTFFSSQHVEEAIELHKAGKQQLRPIPTNEIALFYTPISHNGHNGVAEICISPIQRDGCPNPFYEPRLRYIQCCTNAPLDPFLSLYQLVYDVFIRPIQWTFRNDVTHIPYLAEEASSSCPNCDTLQDALRSKREAKRSANKRSTAGSRNGHNSRESAKRKPYSAPNSMGGKRRKLRLEQDSPEQDSPERDSLERDGPEQNHPTQHSPEKNSLEEHSPEQAGPEQHDQVIAEVLVRKLVKERPRVRAQRPGRGLPTNLFLSVRAQMNNEDLLSAYEELAKNLSSLGEERDNAKAFRWRIRFTASCMWFVLRGRRRHVREDSWNRQADGAYMINLTANILCDGSLSDGTKFYAGLAAQNTTLSRMYDKSLHRRERFSESLAELLKGKLPSPLDDEIVCHPALVISEMWGEPYKQLCHELGLDNLKLLPEPLRKNMYDEGRSFRFGIPFKDVHSHTSEKGPPTTESLPSFDENPGQLPLFEQSIADTREQGFYPESRAMVSKGKEPAAQTYAPISPVQPDNPLNELADVAENQSRLPGNGNITTNTAPESCVDSNDSMDELINWSQPEFPAISHELQLRISAYQIIDVPDKVKAIRDMAVKELSPRIRASAEGPLKWRSKLIYLPCGGLRTQKRTFKSIVIPIRMCKQAPSFRLDWGDERGAATPEGAWPLAIIEGPVTCRSVDGPLLLIAIRYFERKHWDWLNGIGIEEQSHSPVEDDTKADQDGEDPAVCVQGCECSQ</sequence>
<gene>
    <name evidence="2" type="ORF">PG993_010779</name>
</gene>
<proteinExistence type="predicted"/>
<dbReference type="Proteomes" id="UP001444661">
    <property type="component" value="Unassembled WGS sequence"/>
</dbReference>
<organism evidence="2 3">
    <name type="scientific">Apiospora rasikravindrae</name>
    <dbReference type="NCBI Taxonomy" id="990691"/>
    <lineage>
        <taxon>Eukaryota</taxon>
        <taxon>Fungi</taxon>
        <taxon>Dikarya</taxon>
        <taxon>Ascomycota</taxon>
        <taxon>Pezizomycotina</taxon>
        <taxon>Sordariomycetes</taxon>
        <taxon>Xylariomycetidae</taxon>
        <taxon>Amphisphaeriales</taxon>
        <taxon>Apiosporaceae</taxon>
        <taxon>Apiospora</taxon>
    </lineage>
</organism>
<dbReference type="EMBL" id="JAQQWK010000010">
    <property type="protein sequence ID" value="KAK8029488.1"/>
    <property type="molecule type" value="Genomic_DNA"/>
</dbReference>
<feature type="compositionally biased region" description="Polar residues" evidence="1">
    <location>
        <begin position="152"/>
        <end position="161"/>
    </location>
</feature>
<evidence type="ECO:0000256" key="1">
    <source>
        <dbReference type="SAM" id="MobiDB-lite"/>
    </source>
</evidence>
<protein>
    <submittedName>
        <fullName evidence="2">Uncharacterized protein</fullName>
    </submittedName>
</protein>
<feature type="region of interest" description="Disordered" evidence="1">
    <location>
        <begin position="141"/>
        <end position="237"/>
    </location>
</feature>
<evidence type="ECO:0000313" key="3">
    <source>
        <dbReference type="Proteomes" id="UP001444661"/>
    </source>
</evidence>
<comment type="caution">
    <text evidence="2">The sequence shown here is derived from an EMBL/GenBank/DDBJ whole genome shotgun (WGS) entry which is preliminary data.</text>
</comment>
<feature type="compositionally biased region" description="Basic and acidic residues" evidence="1">
    <location>
        <begin position="217"/>
        <end position="237"/>
    </location>
</feature>